<feature type="region of interest" description="Disordered" evidence="1">
    <location>
        <begin position="1"/>
        <end position="22"/>
    </location>
</feature>
<evidence type="ECO:0000313" key="2">
    <source>
        <dbReference type="EMBL" id="KAJ1105616.1"/>
    </source>
</evidence>
<sequence length="70" mass="7467">MPGKHRAPPTTVEAAHGDPWGWSAGPALVEQPGREGLQRLAVAAWAAHEWRRAADKVVGPLLSLPGVVER</sequence>
<reference evidence="2" key="1">
    <citation type="journal article" date="2022" name="bioRxiv">
        <title>Sequencing and chromosome-scale assembly of the giantPleurodeles waltlgenome.</title>
        <authorList>
            <person name="Brown T."/>
            <person name="Elewa A."/>
            <person name="Iarovenko S."/>
            <person name="Subramanian E."/>
            <person name="Araus A.J."/>
            <person name="Petzold A."/>
            <person name="Susuki M."/>
            <person name="Suzuki K.-i.T."/>
            <person name="Hayashi T."/>
            <person name="Toyoda A."/>
            <person name="Oliveira C."/>
            <person name="Osipova E."/>
            <person name="Leigh N.D."/>
            <person name="Simon A."/>
            <person name="Yun M.H."/>
        </authorList>
    </citation>
    <scope>NUCLEOTIDE SEQUENCE</scope>
    <source>
        <strain evidence="2">20211129_DDA</strain>
        <tissue evidence="2">Liver</tissue>
    </source>
</reference>
<dbReference type="EMBL" id="JANPWB010000013">
    <property type="protein sequence ID" value="KAJ1105616.1"/>
    <property type="molecule type" value="Genomic_DNA"/>
</dbReference>
<name>A0AAV7MPD7_PLEWA</name>
<evidence type="ECO:0000313" key="3">
    <source>
        <dbReference type="Proteomes" id="UP001066276"/>
    </source>
</evidence>
<comment type="caution">
    <text evidence="2">The sequence shown here is derived from an EMBL/GenBank/DDBJ whole genome shotgun (WGS) entry which is preliminary data.</text>
</comment>
<keyword evidence="3" id="KW-1185">Reference proteome</keyword>
<organism evidence="2 3">
    <name type="scientific">Pleurodeles waltl</name>
    <name type="common">Iberian ribbed newt</name>
    <dbReference type="NCBI Taxonomy" id="8319"/>
    <lineage>
        <taxon>Eukaryota</taxon>
        <taxon>Metazoa</taxon>
        <taxon>Chordata</taxon>
        <taxon>Craniata</taxon>
        <taxon>Vertebrata</taxon>
        <taxon>Euteleostomi</taxon>
        <taxon>Amphibia</taxon>
        <taxon>Batrachia</taxon>
        <taxon>Caudata</taxon>
        <taxon>Salamandroidea</taxon>
        <taxon>Salamandridae</taxon>
        <taxon>Pleurodelinae</taxon>
        <taxon>Pleurodeles</taxon>
    </lineage>
</organism>
<gene>
    <name evidence="2" type="ORF">NDU88_003021</name>
</gene>
<dbReference type="Proteomes" id="UP001066276">
    <property type="component" value="Chromosome 9"/>
</dbReference>
<proteinExistence type="predicted"/>
<evidence type="ECO:0000256" key="1">
    <source>
        <dbReference type="SAM" id="MobiDB-lite"/>
    </source>
</evidence>
<accession>A0AAV7MPD7</accession>
<dbReference type="AlphaFoldDB" id="A0AAV7MPD7"/>
<protein>
    <submittedName>
        <fullName evidence="2">Uncharacterized protein</fullName>
    </submittedName>
</protein>